<dbReference type="InterPro" id="IPR010982">
    <property type="entry name" value="Lambda_DNA-bd_dom_sf"/>
</dbReference>
<evidence type="ECO:0000313" key="3">
    <source>
        <dbReference type="EMBL" id="WDF81746.1"/>
    </source>
</evidence>
<gene>
    <name evidence="3" type="ORF">PQ472_07370</name>
</gene>
<name>A0ABY7WPZ8_9LACO</name>
<dbReference type="SMART" id="SM00530">
    <property type="entry name" value="HTH_XRE"/>
    <property type="match status" value="1"/>
</dbReference>
<feature type="domain" description="HTH cro/C1-type" evidence="2">
    <location>
        <begin position="16"/>
        <end position="69"/>
    </location>
</feature>
<accession>A0ABY7WPZ8</accession>
<dbReference type="CDD" id="cd00093">
    <property type="entry name" value="HTH_XRE"/>
    <property type="match status" value="1"/>
</dbReference>
<evidence type="ECO:0000313" key="4">
    <source>
        <dbReference type="Proteomes" id="UP001220377"/>
    </source>
</evidence>
<proteinExistence type="predicted"/>
<dbReference type="SUPFAM" id="SSF47413">
    <property type="entry name" value="lambda repressor-like DNA-binding domains"/>
    <property type="match status" value="1"/>
</dbReference>
<sequence>MKKAQEKVVTINGAKVRELRRQRGLSQSQLAQGICTQATISLIEKRNKVPNLNTLVKVARRLEVEMDDLVEGENHDVGPILTDIEEMLKRKHYVNAEALIQTVNQDKIADDGDLRHFNYLCGLCELSGAHDYDEAVFYFNRVLRPGKSGTQSNLAVLATLGLALSYARMNKLDRSRMYLSEAKQLSGALDLDRSRHIDTMLALQLQGGQVAFALGHFDEALRLTTNGIQRAVERGRLYLLDELYEVRAMATAALGQDDSDLRERARVLAAVMQEDPDSGAAAMPVAAGE</sequence>
<dbReference type="PROSITE" id="PS50943">
    <property type="entry name" value="HTH_CROC1"/>
    <property type="match status" value="1"/>
</dbReference>
<evidence type="ECO:0000256" key="1">
    <source>
        <dbReference type="ARBA" id="ARBA00023125"/>
    </source>
</evidence>
<dbReference type="Gene3D" id="1.25.40.10">
    <property type="entry name" value="Tetratricopeptide repeat domain"/>
    <property type="match status" value="1"/>
</dbReference>
<organism evidence="3 4">
    <name type="scientific">Lacticaseibacillus pabuli</name>
    <dbReference type="NCBI Taxonomy" id="3025672"/>
    <lineage>
        <taxon>Bacteria</taxon>
        <taxon>Bacillati</taxon>
        <taxon>Bacillota</taxon>
        <taxon>Bacilli</taxon>
        <taxon>Lactobacillales</taxon>
        <taxon>Lactobacillaceae</taxon>
        <taxon>Lacticaseibacillus</taxon>
    </lineage>
</organism>
<dbReference type="SUPFAM" id="SSF48452">
    <property type="entry name" value="TPR-like"/>
    <property type="match status" value="1"/>
</dbReference>
<reference evidence="3 4" key="1">
    <citation type="submission" date="2023-02" db="EMBL/GenBank/DDBJ databases">
        <title>Genome sequence of Lacticaseibacillus sp. KACC 23028.</title>
        <authorList>
            <person name="Kim S."/>
            <person name="Heo J."/>
            <person name="Kwon S.-W."/>
        </authorList>
    </citation>
    <scope>NUCLEOTIDE SEQUENCE [LARGE SCALE GENOMIC DNA]</scope>
    <source>
        <strain evidence="3 4">KACC 23028</strain>
    </source>
</reference>
<dbReference type="PANTHER" id="PTHR46797">
    <property type="entry name" value="HTH-TYPE TRANSCRIPTIONAL REGULATOR"/>
    <property type="match status" value="1"/>
</dbReference>
<dbReference type="PANTHER" id="PTHR46797:SF1">
    <property type="entry name" value="METHYLPHOSPHONATE SYNTHASE"/>
    <property type="match status" value="1"/>
</dbReference>
<dbReference type="EMBL" id="CP117884">
    <property type="protein sequence ID" value="WDF81746.1"/>
    <property type="molecule type" value="Genomic_DNA"/>
</dbReference>
<keyword evidence="4" id="KW-1185">Reference proteome</keyword>
<evidence type="ECO:0000259" key="2">
    <source>
        <dbReference type="PROSITE" id="PS50943"/>
    </source>
</evidence>
<dbReference type="InterPro" id="IPR011990">
    <property type="entry name" value="TPR-like_helical_dom_sf"/>
</dbReference>
<dbReference type="Pfam" id="PF01381">
    <property type="entry name" value="HTH_3"/>
    <property type="match status" value="1"/>
</dbReference>
<protein>
    <submittedName>
        <fullName evidence="3">Helix-turn-helix transcriptional regulator</fullName>
    </submittedName>
</protein>
<dbReference type="Proteomes" id="UP001220377">
    <property type="component" value="Chromosome"/>
</dbReference>
<dbReference type="InterPro" id="IPR050807">
    <property type="entry name" value="TransReg_Diox_bact_type"/>
</dbReference>
<dbReference type="RefSeq" id="WP_274258712.1">
    <property type="nucleotide sequence ID" value="NZ_CP117884.1"/>
</dbReference>
<keyword evidence="1" id="KW-0238">DNA-binding</keyword>
<dbReference type="InterPro" id="IPR001387">
    <property type="entry name" value="Cro/C1-type_HTH"/>
</dbReference>